<dbReference type="PANTHER" id="PTHR46517:SF1">
    <property type="entry name" value="FRUCTOSE-2,6-BISPHOSPHATASE TIGAR"/>
    <property type="match status" value="1"/>
</dbReference>
<organism evidence="4 5">
    <name type="scientific">Bifidobacterium xylocopae</name>
    <dbReference type="NCBI Taxonomy" id="2493119"/>
    <lineage>
        <taxon>Bacteria</taxon>
        <taxon>Bacillati</taxon>
        <taxon>Actinomycetota</taxon>
        <taxon>Actinomycetes</taxon>
        <taxon>Bifidobacteriales</taxon>
        <taxon>Bifidobacteriaceae</taxon>
        <taxon>Bifidobacterium</taxon>
    </lineage>
</organism>
<accession>A0A366KCG6</accession>
<dbReference type="GO" id="GO:0004331">
    <property type="term" value="F:fructose-2,6-bisphosphate 2-phosphatase activity"/>
    <property type="evidence" value="ECO:0007669"/>
    <property type="project" value="TreeGrafter"/>
</dbReference>
<feature type="binding site" evidence="3">
    <location>
        <begin position="16"/>
        <end position="23"/>
    </location>
    <ligand>
        <name>substrate</name>
    </ligand>
</feature>
<dbReference type="RefSeq" id="WP_113853205.1">
    <property type="nucleotide sequence ID" value="NZ_PDCH01000005.1"/>
</dbReference>
<dbReference type="SUPFAM" id="SSF53254">
    <property type="entry name" value="Phosphoglycerate mutase-like"/>
    <property type="match status" value="1"/>
</dbReference>
<gene>
    <name evidence="4" type="ORF">CRD59_03430</name>
</gene>
<protein>
    <submittedName>
        <fullName evidence="4">Histidine phosphatase family protein</fullName>
    </submittedName>
</protein>
<dbReference type="Proteomes" id="UP000252345">
    <property type="component" value="Unassembled WGS sequence"/>
</dbReference>
<proteinExistence type="predicted"/>
<evidence type="ECO:0000313" key="5">
    <source>
        <dbReference type="Proteomes" id="UP000252345"/>
    </source>
</evidence>
<evidence type="ECO:0000256" key="2">
    <source>
        <dbReference type="PIRSR" id="PIRSR613078-1"/>
    </source>
</evidence>
<dbReference type="AlphaFoldDB" id="A0A366KCG6"/>
<keyword evidence="1" id="KW-0378">Hydrolase</keyword>
<evidence type="ECO:0000313" key="4">
    <source>
        <dbReference type="EMBL" id="RBP99435.1"/>
    </source>
</evidence>
<dbReference type="InterPro" id="IPR029033">
    <property type="entry name" value="His_PPase_superfam"/>
</dbReference>
<dbReference type="Gene3D" id="3.40.50.1240">
    <property type="entry name" value="Phosphoglycerate mutase-like"/>
    <property type="match status" value="1"/>
</dbReference>
<sequence length="245" mass="27035">MSDEGMQRPVTIYLARHTQTTSNIMDIMQGWSDFPVTQVGRGIIRRLGRGMRGIDFTAAYCGTLPRHYQTARGVLDGSGNQGVSIQMDPDLREDNFGSFEGHSTSGSMQAAIEHMGYTTMAEGEADRGSKVHLDIQDALYEMDRADTLKTDLDPKDRAESSAQVQDRMNAAMTRIARKTVEDGGGNVLVISSGLSIRQFLYVVDHHADFSDPDNATVTKLTYQDGRFSIVGEVCSSEYYERGGEE</sequence>
<evidence type="ECO:0000256" key="1">
    <source>
        <dbReference type="ARBA" id="ARBA00022801"/>
    </source>
</evidence>
<dbReference type="InterPro" id="IPR013078">
    <property type="entry name" value="His_Pase_superF_clade-1"/>
</dbReference>
<dbReference type="GO" id="GO:0045820">
    <property type="term" value="P:negative regulation of glycolytic process"/>
    <property type="evidence" value="ECO:0007669"/>
    <property type="project" value="TreeGrafter"/>
</dbReference>
<dbReference type="SMART" id="SM00855">
    <property type="entry name" value="PGAM"/>
    <property type="match status" value="1"/>
</dbReference>
<dbReference type="PANTHER" id="PTHR46517">
    <property type="entry name" value="FRUCTOSE-2,6-BISPHOSPHATASE TIGAR"/>
    <property type="match status" value="1"/>
</dbReference>
<dbReference type="EMBL" id="PDCH01000005">
    <property type="protein sequence ID" value="RBP99435.1"/>
    <property type="molecule type" value="Genomic_DNA"/>
</dbReference>
<dbReference type="CDD" id="cd07067">
    <property type="entry name" value="HP_PGM_like"/>
    <property type="match status" value="1"/>
</dbReference>
<feature type="binding site" evidence="3">
    <location>
        <position position="66"/>
    </location>
    <ligand>
        <name>substrate</name>
    </ligand>
</feature>
<feature type="active site" description="Tele-phosphohistidine intermediate" evidence="2">
    <location>
        <position position="17"/>
    </location>
</feature>
<name>A0A366KCG6_9BIFI</name>
<dbReference type="GO" id="GO:0043456">
    <property type="term" value="P:regulation of pentose-phosphate shunt"/>
    <property type="evidence" value="ECO:0007669"/>
    <property type="project" value="TreeGrafter"/>
</dbReference>
<dbReference type="GO" id="GO:0005829">
    <property type="term" value="C:cytosol"/>
    <property type="evidence" value="ECO:0007669"/>
    <property type="project" value="TreeGrafter"/>
</dbReference>
<reference evidence="4 5" key="1">
    <citation type="submission" date="2017-10" db="EMBL/GenBank/DDBJ databases">
        <title>Bifidobacterium xylocopum sp. nov. and Bifidobacterium aemilianum sp. nov., from the carpenter bee (Xylocopa violacea) digestive tract.</title>
        <authorList>
            <person name="Alberoni D."/>
            <person name="Baffoni L."/>
            <person name="Di Gioia D."/>
            <person name="Gaggia F."/>
            <person name="Biavati B."/>
        </authorList>
    </citation>
    <scope>NUCLEOTIDE SEQUENCE [LARGE SCALE GENOMIC DNA]</scope>
    <source>
        <strain evidence="4 5">XV2</strain>
    </source>
</reference>
<comment type="caution">
    <text evidence="4">The sequence shown here is derived from an EMBL/GenBank/DDBJ whole genome shotgun (WGS) entry which is preliminary data.</text>
</comment>
<dbReference type="Pfam" id="PF00300">
    <property type="entry name" value="His_Phos_1"/>
    <property type="match status" value="2"/>
</dbReference>
<dbReference type="InterPro" id="IPR051695">
    <property type="entry name" value="Phosphoglycerate_Mutase"/>
</dbReference>
<evidence type="ECO:0000256" key="3">
    <source>
        <dbReference type="PIRSR" id="PIRSR613078-2"/>
    </source>
</evidence>
<dbReference type="OrthoDB" id="4131070at2"/>
<keyword evidence="5" id="KW-1185">Reference proteome</keyword>
<feature type="active site" description="Proton donor/acceptor" evidence="2">
    <location>
        <position position="93"/>
    </location>
</feature>